<sequence>MIDAPKPVQKAFERLKKQETGYLQLKEIDGRYYVHRSTSVWDKAEKKPKKISEHLGTITLDGEYKPKTPRTNVPVTDREIYEYSNSRLAYHLLQNVHDSLKNYTPYADELVSMAIIRAIDPQPLRMHPSRWEKLYISRDMNVTVNPKHLSSVLKSVGKEKTWWHDLFSGLMETDDLLLYDLTTVFSQSQNIKRAEKGYNRKKLYINQIGVILAFSTENNLPAGVDVFRGSVKDITTFKEFLELLEPDEVGFIVDRGLFSEPLIKDLRKEGLSYVMPLRKDSKYIDLRWLQWQDPFTYRKRTIRWARRHTDIGTLYLFDDPKLRGDQEEALLRKLKEGALTREKYEKKKERAGIIAIISDLNRPGPEIYDLYKGRQDVELAFDAMKNHLDADKTYLQSDEAVRGYFFVTFLALRIYFGILKKLREAEKTSEISVDEVFYELSKVERIVEPGGKEVYSHIPKKTREIIDLFPQALPMG</sequence>
<name>A0A133V235_9EURY</name>
<dbReference type="InterPro" id="IPR002559">
    <property type="entry name" value="Transposase_11"/>
</dbReference>
<dbReference type="PANTHER" id="PTHR34614">
    <property type="match status" value="1"/>
</dbReference>
<keyword evidence="3" id="KW-1185">Reference proteome</keyword>
<dbReference type="GO" id="GO:0004803">
    <property type="term" value="F:transposase activity"/>
    <property type="evidence" value="ECO:0007669"/>
    <property type="project" value="InterPro"/>
</dbReference>
<dbReference type="EMBL" id="LHXU01000009">
    <property type="protein sequence ID" value="KXB00514.1"/>
    <property type="molecule type" value="Genomic_DNA"/>
</dbReference>
<dbReference type="GO" id="GO:0006313">
    <property type="term" value="P:DNA transposition"/>
    <property type="evidence" value="ECO:0007669"/>
    <property type="project" value="InterPro"/>
</dbReference>
<gene>
    <name evidence="2" type="ORF">AKJ40_01170</name>
</gene>
<accession>A0A133V235</accession>
<evidence type="ECO:0000259" key="1">
    <source>
        <dbReference type="Pfam" id="PF01609"/>
    </source>
</evidence>
<evidence type="ECO:0000313" key="2">
    <source>
        <dbReference type="EMBL" id="KXB00514.1"/>
    </source>
</evidence>
<organism evidence="2 3">
    <name type="scientific">candidate division MSBL1 archaeon SCGC-AAA259M10</name>
    <dbReference type="NCBI Taxonomy" id="1698270"/>
    <lineage>
        <taxon>Archaea</taxon>
        <taxon>Methanobacteriati</taxon>
        <taxon>Methanobacteriota</taxon>
        <taxon>candidate division MSBL1</taxon>
    </lineage>
</organism>
<dbReference type="PANTHER" id="PTHR34614:SF2">
    <property type="entry name" value="TRANSPOSASE IS4-LIKE DOMAIN-CONTAINING PROTEIN"/>
    <property type="match status" value="1"/>
</dbReference>
<comment type="caution">
    <text evidence="2">The sequence shown here is derived from an EMBL/GenBank/DDBJ whole genome shotgun (WGS) entry which is preliminary data.</text>
</comment>
<dbReference type="SUPFAM" id="SSF53098">
    <property type="entry name" value="Ribonuclease H-like"/>
    <property type="match status" value="1"/>
</dbReference>
<dbReference type="AlphaFoldDB" id="A0A133V235"/>
<dbReference type="Proteomes" id="UP000070341">
    <property type="component" value="Unassembled WGS sequence"/>
</dbReference>
<evidence type="ECO:0000313" key="3">
    <source>
        <dbReference type="Proteomes" id="UP000070341"/>
    </source>
</evidence>
<reference evidence="2 3" key="1">
    <citation type="journal article" date="2016" name="Sci. Rep.">
        <title>Metabolic traits of an uncultured archaeal lineage -MSBL1- from brine pools of the Red Sea.</title>
        <authorList>
            <person name="Mwirichia R."/>
            <person name="Alam I."/>
            <person name="Rashid M."/>
            <person name="Vinu M."/>
            <person name="Ba-Alawi W."/>
            <person name="Anthony Kamau A."/>
            <person name="Kamanda Ngugi D."/>
            <person name="Goker M."/>
            <person name="Klenk H.P."/>
            <person name="Bajic V."/>
            <person name="Stingl U."/>
        </authorList>
    </citation>
    <scope>NUCLEOTIDE SEQUENCE [LARGE SCALE GENOMIC DNA]</scope>
    <source>
        <strain evidence="2">SCGC-AAA259M10</strain>
    </source>
</reference>
<dbReference type="GO" id="GO:0003677">
    <property type="term" value="F:DNA binding"/>
    <property type="evidence" value="ECO:0007669"/>
    <property type="project" value="InterPro"/>
</dbReference>
<proteinExistence type="predicted"/>
<feature type="domain" description="Transposase IS4-like" evidence="1">
    <location>
        <begin position="183"/>
        <end position="412"/>
    </location>
</feature>
<dbReference type="Pfam" id="PF01609">
    <property type="entry name" value="DDE_Tnp_1"/>
    <property type="match status" value="1"/>
</dbReference>
<dbReference type="InterPro" id="IPR012337">
    <property type="entry name" value="RNaseH-like_sf"/>
</dbReference>
<protein>
    <recommendedName>
        <fullName evidence="1">Transposase IS4-like domain-containing protein</fullName>
    </recommendedName>
</protein>